<keyword evidence="1" id="KW-0472">Membrane</keyword>
<feature type="transmembrane region" description="Helical" evidence="1">
    <location>
        <begin position="9"/>
        <end position="29"/>
    </location>
</feature>
<dbReference type="EMBL" id="CAEZSN010000110">
    <property type="protein sequence ID" value="CAB4547913.1"/>
    <property type="molecule type" value="Genomic_DNA"/>
</dbReference>
<accession>A0A6J6CC73</accession>
<dbReference type="Pfam" id="PF17314">
    <property type="entry name" value="DUF5360"/>
    <property type="match status" value="1"/>
</dbReference>
<feature type="transmembrane region" description="Helical" evidence="1">
    <location>
        <begin position="102"/>
        <end position="123"/>
    </location>
</feature>
<dbReference type="InterPro" id="IPR020348">
    <property type="entry name" value="Uncharacterised_YvaD"/>
</dbReference>
<gene>
    <name evidence="2" type="ORF">UFOPK1433_00919</name>
</gene>
<name>A0A6J6CC73_9ZZZZ</name>
<dbReference type="AlphaFoldDB" id="A0A6J6CC73"/>
<evidence type="ECO:0000313" key="2">
    <source>
        <dbReference type="EMBL" id="CAB4547913.1"/>
    </source>
</evidence>
<feature type="transmembrane region" description="Helical" evidence="1">
    <location>
        <begin position="74"/>
        <end position="96"/>
    </location>
</feature>
<protein>
    <submittedName>
        <fullName evidence="2">Unannotated protein</fullName>
    </submittedName>
</protein>
<keyword evidence="1" id="KW-0812">Transmembrane</keyword>
<reference evidence="2" key="1">
    <citation type="submission" date="2020-05" db="EMBL/GenBank/DDBJ databases">
        <authorList>
            <person name="Chiriac C."/>
            <person name="Salcher M."/>
            <person name="Ghai R."/>
            <person name="Kavagutti S V."/>
        </authorList>
    </citation>
    <scope>NUCLEOTIDE SEQUENCE</scope>
</reference>
<keyword evidence="1" id="KW-1133">Transmembrane helix</keyword>
<evidence type="ECO:0000256" key="1">
    <source>
        <dbReference type="SAM" id="Phobius"/>
    </source>
</evidence>
<sequence>MLTRTQKAIVWAIDLGFIVYWSLIIFRALPAEAMFTGYEKPEVQAWNWSFLPLDILASLTGIAGNTLKRFNSKVLITVSLVLTSVAGGMAIGYWAFLGDFEISWWAPNLFLLLFPLWPLAAFVRKSNNLA</sequence>
<organism evidence="2">
    <name type="scientific">freshwater metagenome</name>
    <dbReference type="NCBI Taxonomy" id="449393"/>
    <lineage>
        <taxon>unclassified sequences</taxon>
        <taxon>metagenomes</taxon>
        <taxon>ecological metagenomes</taxon>
    </lineage>
</organism>
<proteinExistence type="predicted"/>
<feature type="transmembrane region" description="Helical" evidence="1">
    <location>
        <begin position="49"/>
        <end position="67"/>
    </location>
</feature>